<comment type="caution">
    <text evidence="1">The sequence shown here is derived from an EMBL/GenBank/DDBJ whole genome shotgun (WGS) entry which is preliminary data.</text>
</comment>
<evidence type="ECO:0000313" key="1">
    <source>
        <dbReference type="EMBL" id="KAJ1101499.1"/>
    </source>
</evidence>
<sequence length="91" mass="9990">MFAPIVPRAPPSCFCLAFSGQAAMCLDSSQDLSRLSHLDCLQFRHVYPQTGSILSAGGTGYVPDDRRPPGAPRYARCSIGLKPHPRYIKRL</sequence>
<reference evidence="1" key="1">
    <citation type="journal article" date="2022" name="bioRxiv">
        <title>Sequencing and chromosome-scale assembly of the giantPleurodeles waltlgenome.</title>
        <authorList>
            <person name="Brown T."/>
            <person name="Elewa A."/>
            <person name="Iarovenko S."/>
            <person name="Subramanian E."/>
            <person name="Araus A.J."/>
            <person name="Petzold A."/>
            <person name="Susuki M."/>
            <person name="Suzuki K.-i.T."/>
            <person name="Hayashi T."/>
            <person name="Toyoda A."/>
            <person name="Oliveira C."/>
            <person name="Osipova E."/>
            <person name="Leigh N.D."/>
            <person name="Simon A."/>
            <person name="Yun M.H."/>
        </authorList>
    </citation>
    <scope>NUCLEOTIDE SEQUENCE</scope>
    <source>
        <strain evidence="1">20211129_DDA</strain>
        <tissue evidence="1">Liver</tissue>
    </source>
</reference>
<dbReference type="AlphaFoldDB" id="A0AAV7ME96"/>
<organism evidence="1 2">
    <name type="scientific">Pleurodeles waltl</name>
    <name type="common">Iberian ribbed newt</name>
    <dbReference type="NCBI Taxonomy" id="8319"/>
    <lineage>
        <taxon>Eukaryota</taxon>
        <taxon>Metazoa</taxon>
        <taxon>Chordata</taxon>
        <taxon>Craniata</taxon>
        <taxon>Vertebrata</taxon>
        <taxon>Euteleostomi</taxon>
        <taxon>Amphibia</taxon>
        <taxon>Batrachia</taxon>
        <taxon>Caudata</taxon>
        <taxon>Salamandroidea</taxon>
        <taxon>Salamandridae</taxon>
        <taxon>Pleurodelinae</taxon>
        <taxon>Pleurodeles</taxon>
    </lineage>
</organism>
<evidence type="ECO:0008006" key="3">
    <source>
        <dbReference type="Google" id="ProtNLM"/>
    </source>
</evidence>
<protein>
    <recommendedName>
        <fullName evidence="3">Secreted protein</fullName>
    </recommendedName>
</protein>
<dbReference type="EMBL" id="JANPWB010000014">
    <property type="protein sequence ID" value="KAJ1101499.1"/>
    <property type="molecule type" value="Genomic_DNA"/>
</dbReference>
<keyword evidence="2" id="KW-1185">Reference proteome</keyword>
<accession>A0AAV7ME96</accession>
<dbReference type="Proteomes" id="UP001066276">
    <property type="component" value="Chromosome 10"/>
</dbReference>
<evidence type="ECO:0000313" key="2">
    <source>
        <dbReference type="Proteomes" id="UP001066276"/>
    </source>
</evidence>
<proteinExistence type="predicted"/>
<gene>
    <name evidence="1" type="ORF">NDU88_006566</name>
</gene>
<name>A0AAV7ME96_PLEWA</name>